<evidence type="ECO:0000256" key="9">
    <source>
        <dbReference type="RuleBase" id="RU361153"/>
    </source>
</evidence>
<dbReference type="InterPro" id="IPR017853">
    <property type="entry name" value="GH"/>
</dbReference>
<dbReference type="STRING" id="212818.A0A0D1XTE9"/>
<dbReference type="EC" id="3.2.1.4" evidence="3"/>
<dbReference type="AlphaFoldDB" id="A0A0D1XTE9"/>
<evidence type="ECO:0000256" key="4">
    <source>
        <dbReference type="ARBA" id="ARBA00022729"/>
    </source>
</evidence>
<dbReference type="PANTHER" id="PTHR34142:SF5">
    <property type="entry name" value="CBM1 DOMAIN-CONTAINING PROTEIN"/>
    <property type="match status" value="1"/>
</dbReference>
<dbReference type="SMART" id="SM00236">
    <property type="entry name" value="fCBD"/>
    <property type="match status" value="3"/>
</dbReference>
<evidence type="ECO:0000256" key="5">
    <source>
        <dbReference type="ARBA" id="ARBA00022801"/>
    </source>
</evidence>
<evidence type="ECO:0000256" key="8">
    <source>
        <dbReference type="ARBA" id="ARBA00033295"/>
    </source>
</evidence>
<dbReference type="Pfam" id="PF00150">
    <property type="entry name" value="Cellulase"/>
    <property type="match status" value="1"/>
</dbReference>
<keyword evidence="4 11" id="KW-0732">Signal</keyword>
<dbReference type="GO" id="GO:0008810">
    <property type="term" value="F:cellulase activity"/>
    <property type="evidence" value="ECO:0007669"/>
    <property type="project" value="UniProtKB-EC"/>
</dbReference>
<sequence length="614" mass="63803">MAITANLKMRTLLLVGLVSLPLQVAAAGCSSLYGQCGGIGWTGSKCCATGSSCQVQNDYYSQCLPYTGNAACAATYGQCGGIGWTGPTCCQSDWACQYNNDYYYQCLPPPDVATPSSSSTPTTAPSSCATQWGQCGGTGWTGARCCQDDWPCVYGNEYYWQCISPSSASALSAQSASKTSPAASTLSTATSPSATTVSVPNASSSVTSSATSPATSTLSTATSPSATTVSVPNASSSVTSSTTSPASSSASSTASRTSSASSVPTGGRLQYGGVNIAGFEFGTYDTCGVHTNPPYVNPTNWVAQISHFVNDDKLNAFRLPVAWQYLINQYDGGDIASNTINTGNFAQYDQLVSGCLNSGAALCLIDLHNYARFNGKIIGQDGPTAAQFANLWGQIATKYAGQSRVAFNLMNEPHDESCNSPNGGVIDIQTWAATLQLAVNAIRAAGATSQLIILPGKGWTHAATYLPSSSDGSGPALMGITDPVGGTSKLIFEVHEYLDSNDSGCNCDCVTNNIGTAYGRGGFSALADYLRSNGRFALLTETGGLNNNNCATYLCQELSFLANNTDVFLGYTTWSAGGFDSSYELTETPTQNGNTWTDTSLVTSCVVKCFQGQC</sequence>
<protein>
    <recommendedName>
        <fullName evidence="3">cellulase</fullName>
        <ecNumber evidence="3">3.2.1.4</ecNumber>
    </recommendedName>
    <alternativeName>
        <fullName evidence="8">Endo-beta-1,4-mannanase F</fullName>
    </alternativeName>
</protein>
<gene>
    <name evidence="13" type="ORF">PV10_05967</name>
</gene>
<evidence type="ECO:0000256" key="3">
    <source>
        <dbReference type="ARBA" id="ARBA00012601"/>
    </source>
</evidence>
<dbReference type="SUPFAM" id="SSF57180">
    <property type="entry name" value="Cellulose-binding domain"/>
    <property type="match status" value="3"/>
</dbReference>
<comment type="catalytic activity">
    <reaction evidence="1">
        <text>Endohydrolysis of (1-&gt;4)-beta-D-glucosidic linkages in cellulose, lichenin and cereal beta-D-glucans.</text>
        <dbReference type="EC" id="3.2.1.4"/>
    </reaction>
</comment>
<comment type="similarity">
    <text evidence="2 9">Belongs to the glycosyl hydrolase 5 (cellulase A) family.</text>
</comment>
<evidence type="ECO:0000313" key="14">
    <source>
        <dbReference type="Proteomes" id="UP000054302"/>
    </source>
</evidence>
<keyword evidence="5 9" id="KW-0378">Hydrolase</keyword>
<dbReference type="HOGENOM" id="CLU_029718_1_0_1"/>
<evidence type="ECO:0000256" key="7">
    <source>
        <dbReference type="ARBA" id="ARBA00025192"/>
    </source>
</evidence>
<dbReference type="PROSITE" id="PS51164">
    <property type="entry name" value="CBM1_2"/>
    <property type="match status" value="3"/>
</dbReference>
<dbReference type="InterPro" id="IPR000254">
    <property type="entry name" value="CBD"/>
</dbReference>
<keyword evidence="6 9" id="KW-0326">Glycosidase</keyword>
<dbReference type="OrthoDB" id="5823761at2759"/>
<feature type="region of interest" description="Disordered" evidence="10">
    <location>
        <begin position="183"/>
        <end position="264"/>
    </location>
</feature>
<dbReference type="SUPFAM" id="SSF51445">
    <property type="entry name" value="(Trans)glycosidases"/>
    <property type="match status" value="1"/>
</dbReference>
<feature type="domain" description="CBM1" evidence="12">
    <location>
        <begin position="127"/>
        <end position="163"/>
    </location>
</feature>
<feature type="domain" description="CBM1" evidence="12">
    <location>
        <begin position="28"/>
        <end position="64"/>
    </location>
</feature>
<dbReference type="InterPro" id="IPR001547">
    <property type="entry name" value="Glyco_hydro_5"/>
</dbReference>
<evidence type="ECO:0000256" key="6">
    <source>
        <dbReference type="ARBA" id="ARBA00023295"/>
    </source>
</evidence>
<evidence type="ECO:0000256" key="2">
    <source>
        <dbReference type="ARBA" id="ARBA00005641"/>
    </source>
</evidence>
<evidence type="ECO:0000256" key="10">
    <source>
        <dbReference type="SAM" id="MobiDB-lite"/>
    </source>
</evidence>
<feature type="signal peptide" evidence="11">
    <location>
        <begin position="1"/>
        <end position="26"/>
    </location>
</feature>
<evidence type="ECO:0000313" key="13">
    <source>
        <dbReference type="EMBL" id="KIV91426.1"/>
    </source>
</evidence>
<proteinExistence type="inferred from homology"/>
<dbReference type="RefSeq" id="XP_016223000.1">
    <property type="nucleotide sequence ID" value="XM_016370707.1"/>
</dbReference>
<dbReference type="GO" id="GO:0005576">
    <property type="term" value="C:extracellular region"/>
    <property type="evidence" value="ECO:0007669"/>
    <property type="project" value="InterPro"/>
</dbReference>
<evidence type="ECO:0000259" key="12">
    <source>
        <dbReference type="PROSITE" id="PS51164"/>
    </source>
</evidence>
<dbReference type="GeneID" id="27323812"/>
<dbReference type="PROSITE" id="PS00659">
    <property type="entry name" value="GLYCOSYL_HYDROL_F5"/>
    <property type="match status" value="1"/>
</dbReference>
<dbReference type="PROSITE" id="PS00562">
    <property type="entry name" value="CBM1_1"/>
    <property type="match status" value="3"/>
</dbReference>
<evidence type="ECO:0000256" key="1">
    <source>
        <dbReference type="ARBA" id="ARBA00000966"/>
    </source>
</evidence>
<dbReference type="VEuPathDB" id="FungiDB:PV10_05967"/>
<evidence type="ECO:0000256" key="11">
    <source>
        <dbReference type="SAM" id="SignalP"/>
    </source>
</evidence>
<comment type="function">
    <text evidence="7">Has endoglucanase activity on substrates containing beta-1,4 glycosidic bonds, like in carboxymethylcellulose (CMC), hydroxyethylcellulose (HEC) and beta-glucan. Involved in the degradation of complex natural cellulosic substrates.</text>
</comment>
<organism evidence="13 14">
    <name type="scientific">Exophiala mesophila</name>
    <name type="common">Black yeast-like fungus</name>
    <dbReference type="NCBI Taxonomy" id="212818"/>
    <lineage>
        <taxon>Eukaryota</taxon>
        <taxon>Fungi</taxon>
        <taxon>Dikarya</taxon>
        <taxon>Ascomycota</taxon>
        <taxon>Pezizomycotina</taxon>
        <taxon>Eurotiomycetes</taxon>
        <taxon>Chaetothyriomycetidae</taxon>
        <taxon>Chaetothyriales</taxon>
        <taxon>Herpotrichiellaceae</taxon>
        <taxon>Exophiala</taxon>
    </lineage>
</organism>
<dbReference type="Gene3D" id="3.20.20.80">
    <property type="entry name" value="Glycosidases"/>
    <property type="match status" value="1"/>
</dbReference>
<dbReference type="Pfam" id="PF00734">
    <property type="entry name" value="CBM_1"/>
    <property type="match status" value="3"/>
</dbReference>
<feature type="domain" description="CBM1" evidence="12">
    <location>
        <begin position="71"/>
        <end position="107"/>
    </location>
</feature>
<name>A0A0D1XTE9_EXOME</name>
<dbReference type="InterPro" id="IPR018087">
    <property type="entry name" value="Glyco_hydro_5_CS"/>
</dbReference>
<dbReference type="InterPro" id="IPR035971">
    <property type="entry name" value="CBD_sf"/>
</dbReference>
<dbReference type="GO" id="GO:0030248">
    <property type="term" value="F:cellulose binding"/>
    <property type="evidence" value="ECO:0007669"/>
    <property type="project" value="InterPro"/>
</dbReference>
<feature type="chain" id="PRO_5002236515" description="cellulase" evidence="11">
    <location>
        <begin position="27"/>
        <end position="614"/>
    </location>
</feature>
<dbReference type="GO" id="GO:0009251">
    <property type="term" value="P:glucan catabolic process"/>
    <property type="evidence" value="ECO:0007669"/>
    <property type="project" value="TreeGrafter"/>
</dbReference>
<dbReference type="EMBL" id="KN847523">
    <property type="protein sequence ID" value="KIV91426.1"/>
    <property type="molecule type" value="Genomic_DNA"/>
</dbReference>
<accession>A0A0D1XTE9</accession>
<keyword evidence="14" id="KW-1185">Reference proteome</keyword>
<dbReference type="PANTHER" id="PTHR34142">
    <property type="entry name" value="ENDO-BETA-1,4-GLUCANASE A"/>
    <property type="match status" value="1"/>
</dbReference>
<dbReference type="Proteomes" id="UP000054302">
    <property type="component" value="Unassembled WGS sequence"/>
</dbReference>
<dbReference type="OMA" id="PDIVRWA"/>
<reference evidence="13 14" key="1">
    <citation type="submission" date="2015-01" db="EMBL/GenBank/DDBJ databases">
        <title>The Genome Sequence of Exophiala mesophila CBS40295.</title>
        <authorList>
            <consortium name="The Broad Institute Genomics Platform"/>
            <person name="Cuomo C."/>
            <person name="de Hoog S."/>
            <person name="Gorbushina A."/>
            <person name="Stielow B."/>
            <person name="Teixiera M."/>
            <person name="Abouelleil A."/>
            <person name="Chapman S.B."/>
            <person name="Priest M."/>
            <person name="Young S.K."/>
            <person name="Wortman J."/>
            <person name="Nusbaum C."/>
            <person name="Birren B."/>
        </authorList>
    </citation>
    <scope>NUCLEOTIDE SEQUENCE [LARGE SCALE GENOMIC DNA]</scope>
    <source>
        <strain evidence="13 14">CBS 40295</strain>
    </source>
</reference>